<dbReference type="SUPFAM" id="SSF51735">
    <property type="entry name" value="NAD(P)-binding Rossmann-fold domains"/>
    <property type="match status" value="1"/>
</dbReference>
<dbReference type="GO" id="GO:0016491">
    <property type="term" value="F:oxidoreductase activity"/>
    <property type="evidence" value="ECO:0007669"/>
    <property type="project" value="UniProtKB-KW"/>
</dbReference>
<proteinExistence type="inferred from homology"/>
<sequence>MSGQVVVITGANTGIGKVNATLFARLGAKVVMGCRDMAKAHIAAEDIRRLVTDADVEVLKLDLSSLGSVRQFAKECGERVQHIDLLVNNAGLMFCPNWRTEDGFEMQFGTNHLGHFLLTLLLMDELKSAPKARIINVSSIAHMTGEINFDDINSNQSYNKYRAYYQSKLANVLFTRELASRLTGTQVTAYSLHPGLVNTGLWKYMSGCLKLLDIIFKSITNIGPELGAQTTHYCALEPSIANESGFYYKFVFI</sequence>
<dbReference type="InterPro" id="IPR002347">
    <property type="entry name" value="SDR_fam"/>
</dbReference>
<accession>A0A7R9MNX7</accession>
<dbReference type="Pfam" id="PF00106">
    <property type="entry name" value="adh_short"/>
    <property type="match status" value="1"/>
</dbReference>
<dbReference type="PRINTS" id="PR00080">
    <property type="entry name" value="SDRFAMILY"/>
</dbReference>
<evidence type="ECO:0000256" key="1">
    <source>
        <dbReference type="ARBA" id="ARBA00023002"/>
    </source>
</evidence>
<gene>
    <name evidence="3" type="ORF">ONB1V03_LOCUS20374</name>
</gene>
<dbReference type="InterPro" id="IPR036291">
    <property type="entry name" value="NAD(P)-bd_dom_sf"/>
</dbReference>
<evidence type="ECO:0000313" key="3">
    <source>
        <dbReference type="EMBL" id="CAD7663816.1"/>
    </source>
</evidence>
<dbReference type="EMBL" id="OC949418">
    <property type="protein sequence ID" value="CAD7663816.1"/>
    <property type="molecule type" value="Genomic_DNA"/>
</dbReference>
<evidence type="ECO:0000313" key="4">
    <source>
        <dbReference type="Proteomes" id="UP000728032"/>
    </source>
</evidence>
<reference evidence="3" key="1">
    <citation type="submission" date="2020-11" db="EMBL/GenBank/DDBJ databases">
        <authorList>
            <person name="Tran Van P."/>
        </authorList>
    </citation>
    <scope>NUCLEOTIDE SEQUENCE</scope>
</reference>
<dbReference type="EMBL" id="CAJPVJ010034593">
    <property type="protein sequence ID" value="CAG2180953.1"/>
    <property type="molecule type" value="Genomic_DNA"/>
</dbReference>
<keyword evidence="4" id="KW-1185">Reference proteome</keyword>
<keyword evidence="1" id="KW-0560">Oxidoreductase</keyword>
<comment type="similarity">
    <text evidence="2">Belongs to the short-chain dehydrogenases/reductases (SDR) family.</text>
</comment>
<dbReference type="AlphaFoldDB" id="A0A7R9MNX7"/>
<dbReference type="PANTHER" id="PTHR43157">
    <property type="entry name" value="PHOSPHATIDYLINOSITOL-GLYCAN BIOSYNTHESIS CLASS F PROTEIN-RELATED"/>
    <property type="match status" value="1"/>
</dbReference>
<evidence type="ECO:0000256" key="2">
    <source>
        <dbReference type="RuleBase" id="RU000363"/>
    </source>
</evidence>
<dbReference type="Gene3D" id="3.40.50.720">
    <property type="entry name" value="NAD(P)-binding Rossmann-like Domain"/>
    <property type="match status" value="1"/>
</dbReference>
<dbReference type="Proteomes" id="UP000728032">
    <property type="component" value="Unassembled WGS sequence"/>
</dbReference>
<organism evidence="3">
    <name type="scientific">Oppiella nova</name>
    <dbReference type="NCBI Taxonomy" id="334625"/>
    <lineage>
        <taxon>Eukaryota</taxon>
        <taxon>Metazoa</taxon>
        <taxon>Ecdysozoa</taxon>
        <taxon>Arthropoda</taxon>
        <taxon>Chelicerata</taxon>
        <taxon>Arachnida</taxon>
        <taxon>Acari</taxon>
        <taxon>Acariformes</taxon>
        <taxon>Sarcoptiformes</taxon>
        <taxon>Oribatida</taxon>
        <taxon>Brachypylina</taxon>
        <taxon>Oppioidea</taxon>
        <taxon>Oppiidae</taxon>
        <taxon>Oppiella</taxon>
    </lineage>
</organism>
<dbReference type="PRINTS" id="PR00081">
    <property type="entry name" value="GDHRDH"/>
</dbReference>
<dbReference type="PANTHER" id="PTHR43157:SF31">
    <property type="entry name" value="PHOSPHATIDYLINOSITOL-GLYCAN BIOSYNTHESIS CLASS F PROTEIN"/>
    <property type="match status" value="1"/>
</dbReference>
<dbReference type="OrthoDB" id="6411518at2759"/>
<protein>
    <submittedName>
        <fullName evidence="3">Uncharacterized protein</fullName>
    </submittedName>
</protein>
<name>A0A7R9MNX7_9ACAR</name>